<evidence type="ECO:0000256" key="1">
    <source>
        <dbReference type="SAM" id="MobiDB-lite"/>
    </source>
</evidence>
<proteinExistence type="predicted"/>
<reference evidence="2 3" key="1">
    <citation type="submission" date="2016-07" db="EMBL/GenBank/DDBJ databases">
        <title>Pervasive Adenine N6-methylation of Active Genes in Fungi.</title>
        <authorList>
            <consortium name="DOE Joint Genome Institute"/>
            <person name="Mondo S.J."/>
            <person name="Dannebaum R.O."/>
            <person name="Kuo R.C."/>
            <person name="Labutti K."/>
            <person name="Haridas S."/>
            <person name="Kuo A."/>
            <person name="Salamov A."/>
            <person name="Ahrendt S.R."/>
            <person name="Lipzen A."/>
            <person name="Sullivan W."/>
            <person name="Andreopoulos W.B."/>
            <person name="Clum A."/>
            <person name="Lindquist E."/>
            <person name="Daum C."/>
            <person name="Ramamoorthy G.K."/>
            <person name="Gryganskyi A."/>
            <person name="Culley D."/>
            <person name="Magnuson J.K."/>
            <person name="James T.Y."/>
            <person name="O'Malley M.A."/>
            <person name="Stajich J.E."/>
            <person name="Spatafora J.W."/>
            <person name="Visel A."/>
            <person name="Grigoriev I.V."/>
        </authorList>
    </citation>
    <scope>NUCLEOTIDE SEQUENCE [LARGE SCALE GENOMIC DNA]</scope>
    <source>
        <strain evidence="2 3">NRRL 2496</strain>
    </source>
</reference>
<feature type="compositionally biased region" description="Basic and acidic residues" evidence="1">
    <location>
        <begin position="20"/>
        <end position="30"/>
    </location>
</feature>
<feature type="compositionally biased region" description="Basic and acidic residues" evidence="1">
    <location>
        <begin position="39"/>
        <end position="52"/>
    </location>
</feature>
<protein>
    <submittedName>
        <fullName evidence="2">Uncharacterized protein</fullName>
    </submittedName>
</protein>
<dbReference type="EMBL" id="MCGN01000006">
    <property type="protein sequence ID" value="ORY95576.1"/>
    <property type="molecule type" value="Genomic_DNA"/>
</dbReference>
<dbReference type="OrthoDB" id="2287665at2759"/>
<evidence type="ECO:0000313" key="3">
    <source>
        <dbReference type="Proteomes" id="UP000242180"/>
    </source>
</evidence>
<dbReference type="Proteomes" id="UP000242180">
    <property type="component" value="Unassembled WGS sequence"/>
</dbReference>
<accession>A0A1X2HA71</accession>
<feature type="region of interest" description="Disordered" evidence="1">
    <location>
        <begin position="67"/>
        <end position="94"/>
    </location>
</feature>
<gene>
    <name evidence="2" type="ORF">BCR43DRAFT_493206</name>
</gene>
<dbReference type="AlphaFoldDB" id="A0A1X2HA71"/>
<feature type="region of interest" description="Disordered" evidence="1">
    <location>
        <begin position="1"/>
        <end position="55"/>
    </location>
</feature>
<keyword evidence="3" id="KW-1185">Reference proteome</keyword>
<evidence type="ECO:0000313" key="2">
    <source>
        <dbReference type="EMBL" id="ORY95576.1"/>
    </source>
</evidence>
<comment type="caution">
    <text evidence="2">The sequence shown here is derived from an EMBL/GenBank/DDBJ whole genome shotgun (WGS) entry which is preliminary data.</text>
</comment>
<feature type="compositionally biased region" description="Basic and acidic residues" evidence="1">
    <location>
        <begin position="67"/>
        <end position="78"/>
    </location>
</feature>
<dbReference type="InParanoid" id="A0A1X2HA71"/>
<name>A0A1X2HA71_SYNRA</name>
<sequence>MFDWLTGKKKPSASPEQQDEYEKVSTHSEAAEAASSSSGEHDSKRMNEDHNQLQKYLADAVRNTKHPDRLWEYRDPMARKPGQVLTKDPTNTGA</sequence>
<organism evidence="2 3">
    <name type="scientific">Syncephalastrum racemosum</name>
    <name type="common">Filamentous fungus</name>
    <dbReference type="NCBI Taxonomy" id="13706"/>
    <lineage>
        <taxon>Eukaryota</taxon>
        <taxon>Fungi</taxon>
        <taxon>Fungi incertae sedis</taxon>
        <taxon>Mucoromycota</taxon>
        <taxon>Mucoromycotina</taxon>
        <taxon>Mucoromycetes</taxon>
        <taxon>Mucorales</taxon>
        <taxon>Syncephalastraceae</taxon>
        <taxon>Syncephalastrum</taxon>
    </lineage>
</organism>